<dbReference type="InterPro" id="IPR008964">
    <property type="entry name" value="Invasin/intimin_cell_adhesion"/>
</dbReference>
<name>A0ABR8N1C4_9BACL</name>
<dbReference type="PROSITE" id="PS51450">
    <property type="entry name" value="LRR"/>
    <property type="match status" value="3"/>
</dbReference>
<dbReference type="SMART" id="SM00635">
    <property type="entry name" value="BID_2"/>
    <property type="match status" value="1"/>
</dbReference>
<dbReference type="InterPro" id="IPR002931">
    <property type="entry name" value="Transglutaminase-like"/>
</dbReference>
<dbReference type="Pfam" id="PF12799">
    <property type="entry name" value="LRR_4"/>
    <property type="match status" value="1"/>
</dbReference>
<dbReference type="SUPFAM" id="SSF49373">
    <property type="entry name" value="Invasin/intimin cell-adhesion fragments"/>
    <property type="match status" value="1"/>
</dbReference>
<dbReference type="InterPro" id="IPR050836">
    <property type="entry name" value="SDS22/Internalin_LRR"/>
</dbReference>
<dbReference type="Proteomes" id="UP000609346">
    <property type="component" value="Unassembled WGS sequence"/>
</dbReference>
<dbReference type="Pfam" id="PF01841">
    <property type="entry name" value="Transglut_core"/>
    <property type="match status" value="1"/>
</dbReference>
<dbReference type="Gene3D" id="2.60.40.1080">
    <property type="match status" value="1"/>
</dbReference>
<feature type="domain" description="BIG2" evidence="3">
    <location>
        <begin position="35"/>
        <end position="108"/>
    </location>
</feature>
<evidence type="ECO:0000256" key="1">
    <source>
        <dbReference type="ARBA" id="ARBA00022614"/>
    </source>
</evidence>
<organism evidence="4 5">
    <name type="scientific">Paenibacillus terricola</name>
    <dbReference type="NCBI Taxonomy" id="2763503"/>
    <lineage>
        <taxon>Bacteria</taxon>
        <taxon>Bacillati</taxon>
        <taxon>Bacillota</taxon>
        <taxon>Bacilli</taxon>
        <taxon>Bacillales</taxon>
        <taxon>Paenibacillaceae</taxon>
        <taxon>Paenibacillus</taxon>
    </lineage>
</organism>
<dbReference type="RefSeq" id="WP_191206285.1">
    <property type="nucleotide sequence ID" value="NZ_JACXZA010000007.1"/>
</dbReference>
<dbReference type="SUPFAM" id="SSF52058">
    <property type="entry name" value="L domain-like"/>
    <property type="match status" value="1"/>
</dbReference>
<dbReference type="Pfam" id="PF02368">
    <property type="entry name" value="Big_2"/>
    <property type="match status" value="1"/>
</dbReference>
<dbReference type="SUPFAM" id="SSF54001">
    <property type="entry name" value="Cysteine proteinases"/>
    <property type="match status" value="1"/>
</dbReference>
<dbReference type="EMBL" id="JACXZA010000007">
    <property type="protein sequence ID" value="MBD3921988.1"/>
    <property type="molecule type" value="Genomic_DNA"/>
</dbReference>
<dbReference type="InterPro" id="IPR032675">
    <property type="entry name" value="LRR_dom_sf"/>
</dbReference>
<evidence type="ECO:0000259" key="3">
    <source>
        <dbReference type="SMART" id="SM00635"/>
    </source>
</evidence>
<protein>
    <submittedName>
        <fullName evidence="4">Leucine-rich repeat domain-containing protein</fullName>
    </submittedName>
</protein>
<reference evidence="4 5" key="1">
    <citation type="submission" date="2020-09" db="EMBL/GenBank/DDBJ databases">
        <title>Paenibacillus sp. strain PR3 16S rRNA gene Genome sequencing and assembly.</title>
        <authorList>
            <person name="Kim J."/>
        </authorList>
    </citation>
    <scope>NUCLEOTIDE SEQUENCE [LARGE SCALE GENOMIC DNA]</scope>
    <source>
        <strain evidence="4 5">PR3</strain>
    </source>
</reference>
<accession>A0ABR8N1C4</accession>
<dbReference type="InterPro" id="IPR038765">
    <property type="entry name" value="Papain-like_cys_pep_sf"/>
</dbReference>
<keyword evidence="1" id="KW-0433">Leucine-rich repeat</keyword>
<keyword evidence="2" id="KW-0677">Repeat</keyword>
<keyword evidence="5" id="KW-1185">Reference proteome</keyword>
<dbReference type="PANTHER" id="PTHR46652:SF3">
    <property type="entry name" value="LEUCINE-RICH REPEAT-CONTAINING PROTEIN 9"/>
    <property type="match status" value="1"/>
</dbReference>
<evidence type="ECO:0000313" key="4">
    <source>
        <dbReference type="EMBL" id="MBD3921988.1"/>
    </source>
</evidence>
<evidence type="ECO:0000256" key="2">
    <source>
        <dbReference type="ARBA" id="ARBA00022737"/>
    </source>
</evidence>
<dbReference type="InterPro" id="IPR003343">
    <property type="entry name" value="Big_2"/>
</dbReference>
<dbReference type="InterPro" id="IPR001611">
    <property type="entry name" value="Leu-rich_rpt"/>
</dbReference>
<evidence type="ECO:0000313" key="5">
    <source>
        <dbReference type="Proteomes" id="UP000609346"/>
    </source>
</evidence>
<dbReference type="InterPro" id="IPR025875">
    <property type="entry name" value="Leu-rich_rpt_4"/>
</dbReference>
<sequence length="795" mass="87079">MVTNRIGFKYVILLLLVVMLVPMNAITTVAAAKTSAVKVQFPTQTYKVAVGSTLTLRATTQPKVTFAYSSNSSKVATVTQAGVVTGKSVGKAKITATVTQKGYTGYASITVEVTAAKGTGGSSTTSNTTNPADLKKVVFKDPNLEAVIRGIIAKPSGDILVKDVLGIKAITNAQIYRYSTARIRDLSGLEAVRNLTSLDLFNNLVTDISPLANLTQLKKLDIGYNSVRDLTPLKNLKLEELHAIYNFITDVKPIAGVTTLKSLWISYNNVRDISALKSLTRLEGLQASNNVISDISIIDQMPKLQGVRFADNPLLDAAPALRKEGHDEDKALKNAATAGQEAKDVIARLIKPGMSDLEKETAIHDYLLSKITYDWQYYSYNIKTGTDPGGIYGALVEGISVCEGYAKAMNVLGHLAGLDIMYVSGTSLGGVGHAWNLVKINGAYAHVDATWDDGNPWLQEEQNNFYKRAHFNLSQNQRLNEIHWDTDRYPTAFSDAVAPSSNDYRIKVSFNAEIPVTRDTIVWAILSLQWKDGDYVSYHDVKTQLIFKGNTKTVEGELIVPVDVPLSSGQVDYTFKYELYTTGEGVRFGFDLMKDPFLFNGNGIRGSYLTGTMKNPNETLKLTLLKVGSQGTSYSQTESTGMADSLNGSWFETYVSQSFPQPDGSAYNMYNIHNVGSFTLPAYSAVYVTAGSNVQKFEDQYYNYNFGGKLLVANHTDSPKVINAKDIEFSLSGMYTDSGGTITLPDGTSFKEKSTGPYIRFIAFDGDFDEATPLDEIIRANKHRFVGEWITVSPK</sequence>
<dbReference type="Gene3D" id="3.10.620.30">
    <property type="match status" value="1"/>
</dbReference>
<gene>
    <name evidence="4" type="ORF">H8B09_24715</name>
</gene>
<dbReference type="Gene3D" id="3.80.10.10">
    <property type="entry name" value="Ribonuclease Inhibitor"/>
    <property type="match status" value="1"/>
</dbReference>
<comment type="caution">
    <text evidence="4">The sequence shown here is derived from an EMBL/GenBank/DDBJ whole genome shotgun (WGS) entry which is preliminary data.</text>
</comment>
<dbReference type="PANTHER" id="PTHR46652">
    <property type="entry name" value="LEUCINE-RICH REPEAT AND IQ DOMAIN-CONTAINING PROTEIN 1-RELATED"/>
    <property type="match status" value="1"/>
</dbReference>
<proteinExistence type="predicted"/>